<dbReference type="Pfam" id="PF10988">
    <property type="entry name" value="DUF2807"/>
    <property type="match status" value="1"/>
</dbReference>
<dbReference type="EMBL" id="LT859958">
    <property type="protein sequence ID" value="SMX55125.1"/>
    <property type="molecule type" value="Genomic_DNA"/>
</dbReference>
<dbReference type="RefSeq" id="WP_087862911.1">
    <property type="nucleotide sequence ID" value="NZ_LT859958.1"/>
</dbReference>
<reference evidence="3" key="1">
    <citation type="submission" date="2017-05" db="EMBL/GenBank/DDBJ databases">
        <authorList>
            <person name="Kirkegaard R."/>
            <person name="Mcilroy J S."/>
        </authorList>
    </citation>
    <scope>NUCLEOTIDE SEQUENCE [LARGE SCALE GENOMIC DNA]</scope>
</reference>
<dbReference type="InterPro" id="IPR021255">
    <property type="entry name" value="DUF2807"/>
</dbReference>
<proteinExistence type="predicted"/>
<dbReference type="PANTHER" id="PTHR39200">
    <property type="entry name" value="HYPOTHETICAL EXPORTED PROTEIN"/>
    <property type="match status" value="1"/>
</dbReference>
<dbReference type="Proteomes" id="UP000195514">
    <property type="component" value="Chromosome I"/>
</dbReference>
<accession>A0A1Y6K608</accession>
<dbReference type="PANTHER" id="PTHR39200:SF1">
    <property type="entry name" value="AUTO-TRANSPORTER ADHESIN HEAD GIN DOMAIN-CONTAINING PROTEIN-RELATED"/>
    <property type="match status" value="1"/>
</dbReference>
<feature type="domain" description="Putative auto-transporter adhesin head GIN" evidence="1">
    <location>
        <begin position="10"/>
        <end position="203"/>
    </location>
</feature>
<dbReference type="Gene3D" id="2.160.20.120">
    <property type="match status" value="1"/>
</dbReference>
<protein>
    <recommendedName>
        <fullName evidence="1">Putative auto-transporter adhesin head GIN domain-containing protein</fullName>
    </recommendedName>
</protein>
<dbReference type="OrthoDB" id="165729at2"/>
<evidence type="ECO:0000313" key="2">
    <source>
        <dbReference type="EMBL" id="SMX55125.1"/>
    </source>
</evidence>
<gene>
    <name evidence="2" type="ORF">CFX1CAM_2060</name>
</gene>
<keyword evidence="3" id="KW-1185">Reference proteome</keyword>
<sequence length="221" mass="24340">MQKEFQLLKPFSKVRCKDVGTLMLTQGEVPALTIDADEGLFEKLMVEVHGDSLVLGFDESWINQIEMIFSSMFSKDNRKVAYYLTVPDLRQVSISGKIDLNCDSFTSDDFKLNVSGLGKLNFGHLECRTLDVTISGRGEFYAAGHADHQSIRISGSGEYQAPNLASQSGRIVISGQGNATLRVDDSLEIIISGMGQVNYYGQPKLRQVISGMGKSKRLSNC</sequence>
<dbReference type="KEGG" id="abat:CFX1CAM_2060"/>
<name>A0A1Y6K608_9CHLR</name>
<evidence type="ECO:0000259" key="1">
    <source>
        <dbReference type="Pfam" id="PF10988"/>
    </source>
</evidence>
<dbReference type="AlphaFoldDB" id="A0A1Y6K608"/>
<evidence type="ECO:0000313" key="3">
    <source>
        <dbReference type="Proteomes" id="UP000195514"/>
    </source>
</evidence>
<organism evidence="2 3">
    <name type="scientific">Candidatus Brevifilum fermentans</name>
    <dbReference type="NCBI Taxonomy" id="1986204"/>
    <lineage>
        <taxon>Bacteria</taxon>
        <taxon>Bacillati</taxon>
        <taxon>Chloroflexota</taxon>
        <taxon>Anaerolineae</taxon>
        <taxon>Anaerolineales</taxon>
        <taxon>Anaerolineaceae</taxon>
        <taxon>Candidatus Brevifilum</taxon>
    </lineage>
</organism>